<comment type="caution">
    <text evidence="2">The sequence shown here is derived from an EMBL/GenBank/DDBJ whole genome shotgun (WGS) entry which is preliminary data.</text>
</comment>
<name>A0ABP1FUD6_9CHLO</name>
<protein>
    <submittedName>
        <fullName evidence="2">G3301 protein</fullName>
    </submittedName>
</protein>
<reference evidence="2 3" key="1">
    <citation type="submission" date="2024-06" db="EMBL/GenBank/DDBJ databases">
        <authorList>
            <person name="Kraege A."/>
            <person name="Thomma B."/>
        </authorList>
    </citation>
    <scope>NUCLEOTIDE SEQUENCE [LARGE SCALE GENOMIC DNA]</scope>
</reference>
<evidence type="ECO:0000313" key="3">
    <source>
        <dbReference type="Proteomes" id="UP001497392"/>
    </source>
</evidence>
<proteinExistence type="predicted"/>
<keyword evidence="3" id="KW-1185">Reference proteome</keyword>
<feature type="compositionally biased region" description="Pro residues" evidence="1">
    <location>
        <begin position="226"/>
        <end position="249"/>
    </location>
</feature>
<evidence type="ECO:0000313" key="2">
    <source>
        <dbReference type="EMBL" id="CAL5221162.1"/>
    </source>
</evidence>
<dbReference type="EMBL" id="CAXHTA020000005">
    <property type="protein sequence ID" value="CAL5221162.1"/>
    <property type="molecule type" value="Genomic_DNA"/>
</dbReference>
<evidence type="ECO:0000256" key="1">
    <source>
        <dbReference type="SAM" id="MobiDB-lite"/>
    </source>
</evidence>
<gene>
    <name evidence="2" type="primary">g3301</name>
    <name evidence="2" type="ORF">VP750_LOCUS2821</name>
</gene>
<organism evidence="2 3">
    <name type="scientific">Coccomyxa viridis</name>
    <dbReference type="NCBI Taxonomy" id="1274662"/>
    <lineage>
        <taxon>Eukaryota</taxon>
        <taxon>Viridiplantae</taxon>
        <taxon>Chlorophyta</taxon>
        <taxon>core chlorophytes</taxon>
        <taxon>Trebouxiophyceae</taxon>
        <taxon>Trebouxiophyceae incertae sedis</taxon>
        <taxon>Coccomyxaceae</taxon>
        <taxon>Coccomyxa</taxon>
    </lineage>
</organism>
<dbReference type="Proteomes" id="UP001497392">
    <property type="component" value="Unassembled WGS sequence"/>
</dbReference>
<sequence>MKNGGDPVKAFQEGLLLFNSSSIYINAMAAHHQNTSAVSELLAAIANSEVAKVTNMLGTALANMLPNRVGPDVLRYSYTQAFLPGLITAATGISYEPCLISAGLTGAVVAATGIGIAPRIFNTGPLGAGIIAEAVNIQPALLYIAQSAAPNIAIGASIAPSLINIAPSEFLQAKIGKSISPYGISVGYKTPPTPGHAGAPGGAPAQAPMPVPARPDEVLQAQPAPDAGPPQPGRPPDLPQPQMPQPEGP</sequence>
<feature type="region of interest" description="Disordered" evidence="1">
    <location>
        <begin position="191"/>
        <end position="249"/>
    </location>
</feature>
<accession>A0ABP1FUD6</accession>